<evidence type="ECO:0000313" key="3">
    <source>
        <dbReference type="EnsemblPlants" id="LPERR07G09090.1"/>
    </source>
</evidence>
<dbReference type="CDD" id="cd04660">
    <property type="entry name" value="nsLTP_like"/>
    <property type="match status" value="1"/>
</dbReference>
<accession>A0A0D9WXR9</accession>
<dbReference type="GO" id="GO:0005504">
    <property type="term" value="F:fatty acid binding"/>
    <property type="evidence" value="ECO:0007669"/>
    <property type="project" value="InterPro"/>
</dbReference>
<dbReference type="HOGENOM" id="CLU_145659_2_0_1"/>
<dbReference type="eggNOG" id="ENOG502S7QX">
    <property type="taxonomic scope" value="Eukaryota"/>
</dbReference>
<name>A0A0D9WXR9_9ORYZ</name>
<proteinExistence type="predicted"/>
<keyword evidence="4" id="KW-1185">Reference proteome</keyword>
<keyword evidence="1" id="KW-0732">Signal</keyword>
<dbReference type="Gramene" id="LPERR07G09090.1">
    <property type="protein sequence ID" value="LPERR07G09090.1"/>
    <property type="gene ID" value="LPERR07G09090"/>
</dbReference>
<evidence type="ECO:0000313" key="4">
    <source>
        <dbReference type="Proteomes" id="UP000032180"/>
    </source>
</evidence>
<dbReference type="SMART" id="SM00499">
    <property type="entry name" value="AAI"/>
    <property type="match status" value="1"/>
</dbReference>
<dbReference type="PANTHER" id="PTHR33122">
    <property type="entry name" value="LIPID BINDING PROTEIN-RELATED"/>
    <property type="match status" value="1"/>
</dbReference>
<evidence type="ECO:0000256" key="1">
    <source>
        <dbReference type="SAM" id="SignalP"/>
    </source>
</evidence>
<feature type="chain" id="PRO_5002349574" description="Bifunctional inhibitor/plant lipid transfer protein/seed storage helical domain-containing protein" evidence="1">
    <location>
        <begin position="32"/>
        <end position="109"/>
    </location>
</feature>
<evidence type="ECO:0000259" key="2">
    <source>
        <dbReference type="SMART" id="SM00499"/>
    </source>
</evidence>
<reference evidence="3" key="3">
    <citation type="submission" date="2015-04" db="UniProtKB">
        <authorList>
            <consortium name="EnsemblPlants"/>
        </authorList>
    </citation>
    <scope>IDENTIFICATION</scope>
</reference>
<sequence>MAAKAQPLSIPALLLLLVLVVSLAAAPGAHAICNMSNGEFKLCQPAAAVSDPTDSPSADCCAALGKADLACICRYKGVAGFWMRIYHIDAGRAMALPGKCGLTMPANCS</sequence>
<dbReference type="Gene3D" id="1.10.110.10">
    <property type="entry name" value="Plant lipid-transfer and hydrophobic proteins"/>
    <property type="match status" value="1"/>
</dbReference>
<feature type="domain" description="Bifunctional inhibitor/plant lipid transfer protein/seed storage helical" evidence="2">
    <location>
        <begin position="33"/>
        <end position="108"/>
    </location>
</feature>
<dbReference type="AlphaFoldDB" id="A0A0D9WXR9"/>
<reference evidence="3 4" key="1">
    <citation type="submission" date="2012-08" db="EMBL/GenBank/DDBJ databases">
        <title>Oryza genome evolution.</title>
        <authorList>
            <person name="Wing R.A."/>
        </authorList>
    </citation>
    <scope>NUCLEOTIDE SEQUENCE</scope>
</reference>
<dbReference type="EnsemblPlants" id="LPERR07G09090.1">
    <property type="protein sequence ID" value="LPERR07G09090.1"/>
    <property type="gene ID" value="LPERR07G09090"/>
</dbReference>
<dbReference type="InterPro" id="IPR044741">
    <property type="entry name" value="NsLTP-like"/>
</dbReference>
<dbReference type="InterPro" id="IPR036312">
    <property type="entry name" value="Bifun_inhib/LTP/seed_sf"/>
</dbReference>
<feature type="signal peptide" evidence="1">
    <location>
        <begin position="1"/>
        <end position="31"/>
    </location>
</feature>
<dbReference type="Proteomes" id="UP000032180">
    <property type="component" value="Chromosome 7"/>
</dbReference>
<dbReference type="InterPro" id="IPR016140">
    <property type="entry name" value="Bifunc_inhib/LTP/seed_store"/>
</dbReference>
<protein>
    <recommendedName>
        <fullName evidence="2">Bifunctional inhibitor/plant lipid transfer protein/seed storage helical domain-containing protein</fullName>
    </recommendedName>
</protein>
<dbReference type="STRING" id="77586.A0A0D9WXR9"/>
<dbReference type="SUPFAM" id="SSF47699">
    <property type="entry name" value="Bifunctional inhibitor/lipid-transfer protein/seed storage 2S albumin"/>
    <property type="match status" value="1"/>
</dbReference>
<dbReference type="GO" id="GO:0009627">
    <property type="term" value="P:systemic acquired resistance"/>
    <property type="evidence" value="ECO:0007669"/>
    <property type="project" value="InterPro"/>
</dbReference>
<reference evidence="4" key="2">
    <citation type="submission" date="2013-12" db="EMBL/GenBank/DDBJ databases">
        <authorList>
            <person name="Yu Y."/>
            <person name="Lee S."/>
            <person name="de Baynast K."/>
            <person name="Wissotski M."/>
            <person name="Liu L."/>
            <person name="Talag J."/>
            <person name="Goicoechea J."/>
            <person name="Angelova A."/>
            <person name="Jetty R."/>
            <person name="Kudrna D."/>
            <person name="Golser W."/>
            <person name="Rivera L."/>
            <person name="Zhang J."/>
            <person name="Wing R."/>
        </authorList>
    </citation>
    <scope>NUCLEOTIDE SEQUENCE</scope>
</reference>
<dbReference type="Pfam" id="PF14368">
    <property type="entry name" value="LTP_2"/>
    <property type="match status" value="1"/>
</dbReference>
<organism evidence="3 4">
    <name type="scientific">Leersia perrieri</name>
    <dbReference type="NCBI Taxonomy" id="77586"/>
    <lineage>
        <taxon>Eukaryota</taxon>
        <taxon>Viridiplantae</taxon>
        <taxon>Streptophyta</taxon>
        <taxon>Embryophyta</taxon>
        <taxon>Tracheophyta</taxon>
        <taxon>Spermatophyta</taxon>
        <taxon>Magnoliopsida</taxon>
        <taxon>Liliopsida</taxon>
        <taxon>Poales</taxon>
        <taxon>Poaceae</taxon>
        <taxon>BOP clade</taxon>
        <taxon>Oryzoideae</taxon>
        <taxon>Oryzeae</taxon>
        <taxon>Oryzinae</taxon>
        <taxon>Leersia</taxon>
    </lineage>
</organism>
<dbReference type="InterPro" id="IPR039265">
    <property type="entry name" value="DIR1-like"/>
</dbReference>
<dbReference type="PANTHER" id="PTHR33122:SF41">
    <property type="entry name" value="PVR3-LIKE PROTEIN"/>
    <property type="match status" value="1"/>
</dbReference>